<evidence type="ECO:0000256" key="1">
    <source>
        <dbReference type="ARBA" id="ARBA00004123"/>
    </source>
</evidence>
<evidence type="ECO:0000313" key="9">
    <source>
        <dbReference type="Proteomes" id="UP000694941"/>
    </source>
</evidence>
<evidence type="ECO:0000256" key="3">
    <source>
        <dbReference type="ARBA" id="ARBA00023015"/>
    </source>
</evidence>
<evidence type="ECO:0000256" key="6">
    <source>
        <dbReference type="PROSITE-ProRule" id="PRU01324"/>
    </source>
</evidence>
<feature type="compositionally biased region" description="Low complexity" evidence="7">
    <location>
        <begin position="311"/>
        <end position="323"/>
    </location>
</feature>
<reference evidence="10" key="1">
    <citation type="submission" date="2025-08" db="UniProtKB">
        <authorList>
            <consortium name="RefSeq"/>
        </authorList>
    </citation>
    <scope>IDENTIFICATION</scope>
    <source>
        <tissue evidence="10">Muscle</tissue>
    </source>
</reference>
<keyword evidence="9" id="KW-1185">Reference proteome</keyword>
<name>A0ABM1BKN1_LIMPO</name>
<accession>A0ABM1BKN1</accession>
<feature type="compositionally biased region" description="Polar residues" evidence="7">
    <location>
        <begin position="191"/>
        <end position="201"/>
    </location>
</feature>
<dbReference type="Pfam" id="PF10390">
    <property type="entry name" value="ELL"/>
    <property type="match status" value="1"/>
</dbReference>
<protein>
    <submittedName>
        <fullName evidence="10">RNA polymerase II elongation factor ELL2-like isoform X1</fullName>
    </submittedName>
</protein>
<evidence type="ECO:0000313" key="10">
    <source>
        <dbReference type="RefSeq" id="XP_013783890.1"/>
    </source>
</evidence>
<feature type="domain" description="OCEL" evidence="8">
    <location>
        <begin position="549"/>
        <end position="657"/>
    </location>
</feature>
<dbReference type="PROSITE" id="PS51980">
    <property type="entry name" value="OCEL"/>
    <property type="match status" value="1"/>
</dbReference>
<feature type="compositionally biased region" description="Polar residues" evidence="7">
    <location>
        <begin position="451"/>
        <end position="465"/>
    </location>
</feature>
<feature type="compositionally biased region" description="Polar residues" evidence="7">
    <location>
        <begin position="495"/>
        <end position="505"/>
    </location>
</feature>
<gene>
    <name evidence="10" type="primary">LOC106468038</name>
</gene>
<feature type="region of interest" description="Disordered" evidence="7">
    <location>
        <begin position="191"/>
        <end position="213"/>
    </location>
</feature>
<dbReference type="GeneID" id="106468038"/>
<dbReference type="Pfam" id="PF07303">
    <property type="entry name" value="Occludin_ELL"/>
    <property type="match status" value="1"/>
</dbReference>
<feature type="compositionally biased region" description="Low complexity" evidence="7">
    <location>
        <begin position="506"/>
        <end position="529"/>
    </location>
</feature>
<sequence length="657" mass="73810">MAVLVEGQEYGLFSQGTYSSSNSLIFVKLTDSALKAIEDCLKINRSNIPKPTVQFQANNGVIHVPVNDKDRLSFRFTVSNTETDNPQGSFECIQQKGSRTLESLGSMLSKMQIHATEDSYEKTRYKMEHADLQSKRNCTKVIKTPGPNVGRKVEVKKPLSSIPPPPLRKTSSLQQILPTFISKPVAKSVNCNSQLGGTNRRPTPPPKSGNPDILRKSYRERIIHVLAVRPYKKPELLAKLMRDGIKEKDKKSLSVILSQVAVLKDNSFSLLSHAWNEVQDDWPFYTPQERELMKRQKPQNLTPPAENRPHSPSSLLSSNSPISQKRGPLEYEPYPGKKLRISHYQKPEVNGASPSLGFMGTCSETIFSKANSVLSSSKKQEPSPSGCIRTDQNDLLKPSSYALKFSCASTPPQTSTTGSDLVNGWTPEKSIQWTVVGVTSSPSESTREVADSSQRYINNRTSPDSHLQIKTAPKKDTSDSRLLTKGYVNHHHHNSSVQDRTTGVDQSKVSSTTVGSGSSPSSSPDSQDSLCFKGSQSYTSSPSTTCEVPEYLTKYVEITSIDQRMRYKTDFNADYGEYRKLHSLILEVSRRFAILEDRLGSYEKGCAEWERTTLDIKREYKEQKQKRYQDVKRRFQYLHNKLAHIKNLVMEYDQAHS</sequence>
<dbReference type="InterPro" id="IPR036390">
    <property type="entry name" value="WH_DNA-bd_sf"/>
</dbReference>
<evidence type="ECO:0000259" key="8">
    <source>
        <dbReference type="PROSITE" id="PS51980"/>
    </source>
</evidence>
<keyword evidence="4" id="KW-0804">Transcription</keyword>
<dbReference type="InterPro" id="IPR010844">
    <property type="entry name" value="Occludin_ELL"/>
</dbReference>
<dbReference type="PANTHER" id="PTHR23288">
    <property type="entry name" value="OCCLUDIN AND RNA POLYMERASE II ELONGATION FACTOR ELL"/>
    <property type="match status" value="1"/>
</dbReference>
<feature type="compositionally biased region" description="Polar residues" evidence="7">
    <location>
        <begin position="534"/>
        <end position="544"/>
    </location>
</feature>
<comment type="subcellular location">
    <subcellularLocation>
        <location evidence="1">Nucleus</location>
    </subcellularLocation>
</comment>
<dbReference type="InterPro" id="IPR042065">
    <property type="entry name" value="E3_ELL-like"/>
</dbReference>
<evidence type="ECO:0000256" key="4">
    <source>
        <dbReference type="ARBA" id="ARBA00023163"/>
    </source>
</evidence>
<evidence type="ECO:0000256" key="7">
    <source>
        <dbReference type="SAM" id="MobiDB-lite"/>
    </source>
</evidence>
<evidence type="ECO:0000256" key="2">
    <source>
        <dbReference type="ARBA" id="ARBA00009171"/>
    </source>
</evidence>
<dbReference type="Proteomes" id="UP000694941">
    <property type="component" value="Unplaced"/>
</dbReference>
<keyword evidence="3" id="KW-0805">Transcription regulation</keyword>
<comment type="similarity">
    <text evidence="2 6">Belongs to the ELL/occludin family.</text>
</comment>
<dbReference type="Gene3D" id="1.10.10.2670">
    <property type="entry name" value="E3 ubiquitin-protein ligase"/>
    <property type="match status" value="1"/>
</dbReference>
<proteinExistence type="inferred from homology"/>
<keyword evidence="5" id="KW-0539">Nucleus</keyword>
<organism evidence="9 10">
    <name type="scientific">Limulus polyphemus</name>
    <name type="common">Atlantic horseshoe crab</name>
    <dbReference type="NCBI Taxonomy" id="6850"/>
    <lineage>
        <taxon>Eukaryota</taxon>
        <taxon>Metazoa</taxon>
        <taxon>Ecdysozoa</taxon>
        <taxon>Arthropoda</taxon>
        <taxon>Chelicerata</taxon>
        <taxon>Merostomata</taxon>
        <taxon>Xiphosura</taxon>
        <taxon>Limulidae</taxon>
        <taxon>Limulus</taxon>
    </lineage>
</organism>
<feature type="region of interest" description="Disordered" evidence="7">
    <location>
        <begin position="437"/>
        <end position="544"/>
    </location>
</feature>
<dbReference type="RefSeq" id="XP_013783890.1">
    <property type="nucleotide sequence ID" value="XM_013928436.2"/>
</dbReference>
<dbReference type="PANTHER" id="PTHR23288:SF17">
    <property type="entry name" value="RNA POLYMERASE II ELONGATION FACTOR ELL"/>
    <property type="match status" value="1"/>
</dbReference>
<dbReference type="SUPFAM" id="SSF144292">
    <property type="entry name" value="occludin/ELL-like"/>
    <property type="match status" value="1"/>
</dbReference>
<dbReference type="Gene3D" id="6.10.140.340">
    <property type="match status" value="1"/>
</dbReference>
<evidence type="ECO:0000256" key="5">
    <source>
        <dbReference type="ARBA" id="ARBA00023242"/>
    </source>
</evidence>
<dbReference type="InterPro" id="IPR019464">
    <property type="entry name" value="ELL_N"/>
</dbReference>
<dbReference type="SUPFAM" id="SSF46785">
    <property type="entry name" value="Winged helix' DNA-binding domain"/>
    <property type="match status" value="1"/>
</dbReference>
<dbReference type="InterPro" id="IPR031176">
    <property type="entry name" value="ELL/occludin"/>
</dbReference>
<feature type="region of interest" description="Disordered" evidence="7">
    <location>
        <begin position="299"/>
        <end position="334"/>
    </location>
</feature>